<evidence type="ECO:0000256" key="5">
    <source>
        <dbReference type="ARBA" id="ARBA00031445"/>
    </source>
</evidence>
<evidence type="ECO:0000256" key="1">
    <source>
        <dbReference type="ARBA" id="ARBA00004713"/>
    </source>
</evidence>
<dbReference type="Gene3D" id="3.40.50.2000">
    <property type="entry name" value="Glycogen Phosphorylase B"/>
    <property type="match status" value="1"/>
</dbReference>
<sequence length="422" mass="48927">MQLFLYNIFIQLYYSLIYLFSFFNAKAKLFVRGRETIFKDLSSRFQPKQVPLAWFHCASLGEFEQGRPVIEAFKAQFPTYQILLTFFSPSGYEVKKNDAIADIICYLPMDTAKNAERFLQITQPKIAFFVKYEFWYHFIYQTSQRNIPLVSFSAIFRKEQIFFKPHGALFRSLLKKFTHIFVQNQSSLNLLQSIGIQQVSLSGDTRFDRVWAIKEANREIPIANIFKNNEKLIVIGSSWKEDISVISRALQHFPYPIKLIIAPHEINENTLQYIENQFFYRKVIRFSQAKSLTNAQELASFDLLLIDNVGMLSALYRYGEYAFVGGGYAQGLHNILEPAVFGMPIFFGNLAYQKFSEATQLEKLGVAFPIKKAEDLKNKLIFFVENPQAKKKTDTDCITFVKENLGSTDKILAYLTNFLSFQ</sequence>
<dbReference type="EC" id="2.4.99.12" evidence="2 8"/>
<dbReference type="STRING" id="1003.SAMN04488541_1007106"/>
<evidence type="ECO:0000256" key="3">
    <source>
        <dbReference type="ARBA" id="ARBA00019077"/>
    </source>
</evidence>
<evidence type="ECO:0000256" key="7">
    <source>
        <dbReference type="PIRSR" id="PIRSR639901-1"/>
    </source>
</evidence>
<comment type="similarity">
    <text evidence="8">Belongs to the glycosyltransferase group 1 family.</text>
</comment>
<dbReference type="Proteomes" id="UP000199513">
    <property type="component" value="Unassembled WGS sequence"/>
</dbReference>
<comment type="pathway">
    <text evidence="1 8">Bacterial outer membrane biogenesis; LPS core biosynthesis.</text>
</comment>
<evidence type="ECO:0000313" key="10">
    <source>
        <dbReference type="EMBL" id="SFE82256.1"/>
    </source>
</evidence>
<keyword evidence="8" id="KW-0448">Lipopolysaccharide biosynthesis</keyword>
<dbReference type="InterPro" id="IPR038107">
    <property type="entry name" value="Glycos_transf_N_sf"/>
</dbReference>
<feature type="domain" description="3-deoxy-D-manno-octulosonic-acid transferase N-terminal" evidence="9">
    <location>
        <begin position="44"/>
        <end position="208"/>
    </location>
</feature>
<dbReference type="UniPathway" id="UPA00958"/>
<dbReference type="GO" id="GO:0009245">
    <property type="term" value="P:lipid A biosynthetic process"/>
    <property type="evidence" value="ECO:0007669"/>
    <property type="project" value="TreeGrafter"/>
</dbReference>
<name>A0A1I2DP28_9BACT</name>
<comment type="function">
    <text evidence="8">Involved in lipopolysaccharide (LPS) biosynthesis. Catalyzes the transfer of 3-deoxy-D-manno-octulosonate (Kdo) residue(s) from CMP-Kdo to lipid IV(A), the tetraacyldisaccharide-1,4'-bisphosphate precursor of lipid A.</text>
</comment>
<keyword evidence="8" id="KW-1003">Cell membrane</keyword>
<dbReference type="InterPro" id="IPR007507">
    <property type="entry name" value="Glycos_transf_N"/>
</dbReference>
<feature type="active site" description="Proton acceptor" evidence="7">
    <location>
        <position position="62"/>
    </location>
</feature>
<accession>A0A1I2DP28</accession>
<feature type="transmembrane region" description="Helical" evidence="8">
    <location>
        <begin position="6"/>
        <end position="25"/>
    </location>
</feature>
<proteinExistence type="inferred from homology"/>
<keyword evidence="8" id="KW-1133">Transmembrane helix</keyword>
<dbReference type="RefSeq" id="WP_091541567.1">
    <property type="nucleotide sequence ID" value="NZ_FONY01000007.1"/>
</dbReference>
<evidence type="ECO:0000256" key="4">
    <source>
        <dbReference type="ARBA" id="ARBA00022679"/>
    </source>
</evidence>
<dbReference type="PANTHER" id="PTHR42755">
    <property type="entry name" value="3-DEOXY-MANNO-OCTULOSONATE CYTIDYLYLTRANSFERASE"/>
    <property type="match status" value="1"/>
</dbReference>
<comment type="catalytic activity">
    <reaction evidence="6 8">
        <text>lipid IVA (E. coli) + CMP-3-deoxy-beta-D-manno-octulosonate = alpha-Kdo-(2-&gt;6)-lipid IVA (E. coli) + CMP + H(+)</text>
        <dbReference type="Rhea" id="RHEA:28066"/>
        <dbReference type="ChEBI" id="CHEBI:15378"/>
        <dbReference type="ChEBI" id="CHEBI:58603"/>
        <dbReference type="ChEBI" id="CHEBI:60364"/>
        <dbReference type="ChEBI" id="CHEBI:60377"/>
        <dbReference type="ChEBI" id="CHEBI:85987"/>
        <dbReference type="EC" id="2.4.99.12"/>
    </reaction>
</comment>
<keyword evidence="8" id="KW-0472">Membrane</keyword>
<dbReference type="GO" id="GO:0005886">
    <property type="term" value="C:plasma membrane"/>
    <property type="evidence" value="ECO:0007669"/>
    <property type="project" value="UniProtKB-SubCell"/>
</dbReference>
<evidence type="ECO:0000256" key="8">
    <source>
        <dbReference type="RuleBase" id="RU365103"/>
    </source>
</evidence>
<keyword evidence="11" id="KW-1185">Reference proteome</keyword>
<dbReference type="GO" id="GO:0043842">
    <property type="term" value="F:Kdo transferase activity"/>
    <property type="evidence" value="ECO:0007669"/>
    <property type="project" value="UniProtKB-EC"/>
</dbReference>
<dbReference type="GO" id="GO:0009244">
    <property type="term" value="P:lipopolysaccharide core region biosynthetic process"/>
    <property type="evidence" value="ECO:0007669"/>
    <property type="project" value="UniProtKB-UniRule"/>
</dbReference>
<evidence type="ECO:0000259" key="9">
    <source>
        <dbReference type="Pfam" id="PF04413"/>
    </source>
</evidence>
<dbReference type="PANTHER" id="PTHR42755:SF1">
    <property type="entry name" value="3-DEOXY-D-MANNO-OCTULOSONIC ACID TRANSFERASE, MITOCHONDRIAL-RELATED"/>
    <property type="match status" value="1"/>
</dbReference>
<reference evidence="10 11" key="1">
    <citation type="submission" date="2016-10" db="EMBL/GenBank/DDBJ databases">
        <authorList>
            <person name="de Groot N.N."/>
        </authorList>
    </citation>
    <scope>NUCLEOTIDE SEQUENCE [LARGE SCALE GENOMIC DNA]</scope>
    <source>
        <strain>GEY</strain>
        <strain evidence="11">DSM 9560</strain>
    </source>
</reference>
<comment type="subcellular location">
    <subcellularLocation>
        <location evidence="8">Cell membrane</location>
    </subcellularLocation>
</comment>
<evidence type="ECO:0000256" key="6">
    <source>
        <dbReference type="ARBA" id="ARBA00049183"/>
    </source>
</evidence>
<keyword evidence="4 8" id="KW-0808">Transferase</keyword>
<protein>
    <recommendedName>
        <fullName evidence="3 8">3-deoxy-D-manno-octulosonic acid transferase</fullName>
        <shortName evidence="8">Kdo transferase</shortName>
        <ecNumber evidence="2 8">2.4.99.12</ecNumber>
    </recommendedName>
    <alternativeName>
        <fullName evidence="5 8">Lipid IV(A) 3-deoxy-D-manno-octulosonic acid transferase</fullName>
    </alternativeName>
</protein>
<keyword evidence="8" id="KW-0812">Transmembrane</keyword>
<gene>
    <name evidence="10" type="ORF">SAMN04488541_1007106</name>
</gene>
<evidence type="ECO:0000313" key="11">
    <source>
        <dbReference type="Proteomes" id="UP000199513"/>
    </source>
</evidence>
<dbReference type="Gene3D" id="3.40.50.11720">
    <property type="entry name" value="3-Deoxy-D-manno-octulosonic-acid transferase, N-terminal domain"/>
    <property type="match status" value="1"/>
</dbReference>
<dbReference type="Pfam" id="PF04413">
    <property type="entry name" value="Glycos_transf_N"/>
    <property type="match status" value="1"/>
</dbReference>
<evidence type="ECO:0000256" key="2">
    <source>
        <dbReference type="ARBA" id="ARBA00012621"/>
    </source>
</evidence>
<organism evidence="10 11">
    <name type="scientific">Thermoflexibacter ruber</name>
    <dbReference type="NCBI Taxonomy" id="1003"/>
    <lineage>
        <taxon>Bacteria</taxon>
        <taxon>Pseudomonadati</taxon>
        <taxon>Bacteroidota</taxon>
        <taxon>Cytophagia</taxon>
        <taxon>Cytophagales</taxon>
        <taxon>Thermoflexibacteraceae</taxon>
        <taxon>Thermoflexibacter</taxon>
    </lineage>
</organism>
<dbReference type="OrthoDB" id="9789797at2"/>
<dbReference type="EMBL" id="FONY01000007">
    <property type="protein sequence ID" value="SFE82256.1"/>
    <property type="molecule type" value="Genomic_DNA"/>
</dbReference>
<dbReference type="AlphaFoldDB" id="A0A1I2DP28"/>
<dbReference type="InterPro" id="IPR039901">
    <property type="entry name" value="Kdotransferase"/>
</dbReference>